<dbReference type="NCBIfam" id="TIGR04272">
    <property type="entry name" value="cxxc_cxxc_Mbark"/>
    <property type="match status" value="1"/>
</dbReference>
<organism evidence="3">
    <name type="scientific">Candidatus Improbicoccus pseudotrichonymphae</name>
    <dbReference type="NCBI Taxonomy" id="3033792"/>
    <lineage>
        <taxon>Bacteria</taxon>
        <taxon>Bacillati</taxon>
        <taxon>Bacillota</taxon>
        <taxon>Clostridia</taxon>
        <taxon>Candidatus Improbicoccus</taxon>
    </lineage>
</organism>
<dbReference type="InterPro" id="IPR026363">
    <property type="entry name" value="CxxC-x17-CxxC_dom"/>
</dbReference>
<dbReference type="AlphaFoldDB" id="A0AA48IGY9"/>
<dbReference type="KEGG" id="ips:CfP315_0518"/>
<accession>A0AA48IGY9</accession>
<gene>
    <name evidence="3" type="ORF">CfP315_0518</name>
</gene>
<feature type="domain" description="Probable zinc-binding" evidence="1">
    <location>
        <begin position="5"/>
        <end position="50"/>
    </location>
</feature>
<name>A0AA48IGY9_9FIRM</name>
<dbReference type="Pfam" id="PF23477">
    <property type="entry name" value="zf_Tbcl_2"/>
    <property type="match status" value="1"/>
</dbReference>
<dbReference type="Pfam" id="PF13451">
    <property type="entry name" value="zf_Tbcl"/>
    <property type="match status" value="1"/>
</dbReference>
<protein>
    <submittedName>
        <fullName evidence="3">Zinc-ribbon domain containing protein</fullName>
    </submittedName>
</protein>
<evidence type="ECO:0000313" key="3">
    <source>
        <dbReference type="EMBL" id="BED91960.1"/>
    </source>
</evidence>
<dbReference type="Proteomes" id="UP001337580">
    <property type="component" value="Chromosome"/>
</dbReference>
<reference evidence="3" key="1">
    <citation type="journal article" date="2023" name="ISME J.">
        <title>Emergence of putative energy parasites within Clostridia revealed by genome analysis of a novel endosymbiotic clade.</title>
        <authorList>
            <person name="Takahashi K."/>
            <person name="Kuwahara H."/>
            <person name="Horikawa Y."/>
            <person name="Izawa K."/>
            <person name="Kato D."/>
            <person name="Inagaki T."/>
            <person name="Yuki M."/>
            <person name="Ohkuma M."/>
            <person name="Hongoh Y."/>
        </authorList>
    </citation>
    <scope>NUCLEOTIDE SEQUENCE</scope>
    <source>
        <strain evidence="3">CfP3-15</strain>
    </source>
</reference>
<dbReference type="Gene3D" id="3.90.10.10">
    <property type="entry name" value="Cytochrome C3"/>
    <property type="match status" value="1"/>
</dbReference>
<proteinExistence type="predicted"/>
<sequence>MEYNDEELVCKSCGKAFVFTAGEQEFYAEKGFANKPNKCRECRDALKERERGERKMFKAVCAACGNEALVPFEPSDTRPVYCSDCFRKIRQENA</sequence>
<dbReference type="EMBL" id="AP027924">
    <property type="protein sequence ID" value="BED91960.1"/>
    <property type="molecule type" value="Genomic_DNA"/>
</dbReference>
<evidence type="ECO:0000259" key="2">
    <source>
        <dbReference type="Pfam" id="PF23477"/>
    </source>
</evidence>
<feature type="domain" description="CxxC-x17-CxxC" evidence="2">
    <location>
        <begin position="54"/>
        <end position="89"/>
    </location>
</feature>
<dbReference type="InterPro" id="IPR025306">
    <property type="entry name" value="Zn-bnd_dom_prob"/>
</dbReference>
<evidence type="ECO:0000259" key="1">
    <source>
        <dbReference type="Pfam" id="PF13451"/>
    </source>
</evidence>